<keyword evidence="8" id="KW-1185">Reference proteome</keyword>
<feature type="transmembrane region" description="Helical" evidence="6">
    <location>
        <begin position="107"/>
        <end position="130"/>
    </location>
</feature>
<name>A0A0R2HHE2_9FIRM</name>
<dbReference type="PANTHER" id="PTHR30086">
    <property type="entry name" value="ARGININE EXPORTER PROTEIN ARGO"/>
    <property type="match status" value="1"/>
</dbReference>
<dbReference type="Proteomes" id="UP000051841">
    <property type="component" value="Unassembled WGS sequence"/>
</dbReference>
<keyword evidence="3 6" id="KW-0812">Transmembrane</keyword>
<feature type="transmembrane region" description="Helical" evidence="6">
    <location>
        <begin position="6"/>
        <end position="28"/>
    </location>
</feature>
<evidence type="ECO:0000256" key="1">
    <source>
        <dbReference type="ARBA" id="ARBA00004651"/>
    </source>
</evidence>
<organism evidence="7 8">
    <name type="scientific">Kandleria vitulina DSM 20405</name>
    <dbReference type="NCBI Taxonomy" id="1410657"/>
    <lineage>
        <taxon>Bacteria</taxon>
        <taxon>Bacillati</taxon>
        <taxon>Bacillota</taxon>
        <taxon>Erysipelotrichia</taxon>
        <taxon>Erysipelotrichales</taxon>
        <taxon>Coprobacillaceae</taxon>
        <taxon>Kandleria</taxon>
    </lineage>
</organism>
<dbReference type="PANTHER" id="PTHR30086:SF20">
    <property type="entry name" value="ARGININE EXPORTER PROTEIN ARGO-RELATED"/>
    <property type="match status" value="1"/>
</dbReference>
<evidence type="ECO:0000313" key="7">
    <source>
        <dbReference type="EMBL" id="KRN49717.1"/>
    </source>
</evidence>
<sequence>MLLEYLIKGTIIGIIFGIPAGAIGALTIQRTLEHGYFSGLMTGLGSSVADTVYAAICVLASAVVSGFLKRYEMPITVFGGMVILILGIFTLRKKTGKVEDKKPPKAWIYFGSSIAIALMNPGMMLLFWFACSLLKVAGPYTSVQSFGIIVGSFIGTFLWWLLICGLIEKMRSRITDHIYIVLNRVLGVILILFGIGVIIDAII</sequence>
<dbReference type="GO" id="GO:0015171">
    <property type="term" value="F:amino acid transmembrane transporter activity"/>
    <property type="evidence" value="ECO:0007669"/>
    <property type="project" value="TreeGrafter"/>
</dbReference>
<feature type="transmembrane region" description="Helical" evidence="6">
    <location>
        <begin position="142"/>
        <end position="167"/>
    </location>
</feature>
<evidence type="ECO:0000256" key="4">
    <source>
        <dbReference type="ARBA" id="ARBA00022989"/>
    </source>
</evidence>
<comment type="subcellular location">
    <subcellularLocation>
        <location evidence="1">Cell membrane</location>
        <topology evidence="1">Multi-pass membrane protein</topology>
    </subcellularLocation>
</comment>
<proteinExistence type="predicted"/>
<keyword evidence="4 6" id="KW-1133">Transmembrane helix</keyword>
<keyword evidence="5 6" id="KW-0472">Membrane</keyword>
<comment type="caution">
    <text evidence="7">The sequence shown here is derived from an EMBL/GenBank/DDBJ whole genome shotgun (WGS) entry which is preliminary data.</text>
</comment>
<dbReference type="GO" id="GO:0005886">
    <property type="term" value="C:plasma membrane"/>
    <property type="evidence" value="ECO:0007669"/>
    <property type="project" value="UniProtKB-SubCell"/>
</dbReference>
<dbReference type="InterPro" id="IPR001123">
    <property type="entry name" value="LeuE-type"/>
</dbReference>
<evidence type="ECO:0008006" key="9">
    <source>
        <dbReference type="Google" id="ProtNLM"/>
    </source>
</evidence>
<feature type="transmembrane region" description="Helical" evidence="6">
    <location>
        <begin position="179"/>
        <end position="199"/>
    </location>
</feature>
<gene>
    <name evidence="7" type="ORF">IV49_GL000897</name>
</gene>
<keyword evidence="2" id="KW-1003">Cell membrane</keyword>
<evidence type="ECO:0000256" key="6">
    <source>
        <dbReference type="SAM" id="Phobius"/>
    </source>
</evidence>
<dbReference type="RefSeq" id="WP_031589551.1">
    <property type="nucleotide sequence ID" value="NZ_JNKN01000028.1"/>
</dbReference>
<accession>A0A0R2HHE2</accession>
<protein>
    <recommendedName>
        <fullName evidence="9">Lysine transporter LysE</fullName>
    </recommendedName>
</protein>
<dbReference type="Pfam" id="PF01810">
    <property type="entry name" value="LysE"/>
    <property type="match status" value="1"/>
</dbReference>
<dbReference type="PATRIC" id="fig|1410657.5.peg.935"/>
<evidence type="ECO:0000256" key="3">
    <source>
        <dbReference type="ARBA" id="ARBA00022692"/>
    </source>
</evidence>
<feature type="transmembrane region" description="Helical" evidence="6">
    <location>
        <begin position="40"/>
        <end position="67"/>
    </location>
</feature>
<reference evidence="7 8" key="1">
    <citation type="journal article" date="2015" name="Genome Announc.">
        <title>Expanding the biotechnology potential of lactobacilli through comparative genomics of 213 strains and associated genera.</title>
        <authorList>
            <person name="Sun Z."/>
            <person name="Harris H.M."/>
            <person name="McCann A."/>
            <person name="Guo C."/>
            <person name="Argimon S."/>
            <person name="Zhang W."/>
            <person name="Yang X."/>
            <person name="Jeffery I.B."/>
            <person name="Cooney J.C."/>
            <person name="Kagawa T.F."/>
            <person name="Liu W."/>
            <person name="Song Y."/>
            <person name="Salvetti E."/>
            <person name="Wrobel A."/>
            <person name="Rasinkangas P."/>
            <person name="Parkhill J."/>
            <person name="Rea M.C."/>
            <person name="O'Sullivan O."/>
            <person name="Ritari J."/>
            <person name="Douillard F.P."/>
            <person name="Paul Ross R."/>
            <person name="Yang R."/>
            <person name="Briner A.E."/>
            <person name="Felis G.E."/>
            <person name="de Vos W.M."/>
            <person name="Barrangou R."/>
            <person name="Klaenhammer T.R."/>
            <person name="Caufield P.W."/>
            <person name="Cui Y."/>
            <person name="Zhang H."/>
            <person name="O'Toole P.W."/>
        </authorList>
    </citation>
    <scope>NUCLEOTIDE SEQUENCE [LARGE SCALE GENOMIC DNA]</scope>
    <source>
        <strain evidence="7 8">DSM 20405</strain>
    </source>
</reference>
<dbReference type="AlphaFoldDB" id="A0A0R2HHE2"/>
<feature type="transmembrane region" description="Helical" evidence="6">
    <location>
        <begin position="73"/>
        <end position="91"/>
    </location>
</feature>
<evidence type="ECO:0000256" key="2">
    <source>
        <dbReference type="ARBA" id="ARBA00022475"/>
    </source>
</evidence>
<evidence type="ECO:0000256" key="5">
    <source>
        <dbReference type="ARBA" id="ARBA00023136"/>
    </source>
</evidence>
<dbReference type="EMBL" id="JQBL01000022">
    <property type="protein sequence ID" value="KRN49717.1"/>
    <property type="molecule type" value="Genomic_DNA"/>
</dbReference>
<evidence type="ECO:0000313" key="8">
    <source>
        <dbReference type="Proteomes" id="UP000051841"/>
    </source>
</evidence>